<dbReference type="Proteomes" id="UP000076532">
    <property type="component" value="Unassembled WGS sequence"/>
</dbReference>
<feature type="domain" description="DUF6533" evidence="2">
    <location>
        <begin position="17"/>
        <end position="60"/>
    </location>
</feature>
<proteinExistence type="predicted"/>
<feature type="transmembrane region" description="Helical" evidence="1">
    <location>
        <begin position="214"/>
        <end position="236"/>
    </location>
</feature>
<evidence type="ECO:0000313" key="3">
    <source>
        <dbReference type="EMBL" id="KZP24246.1"/>
    </source>
</evidence>
<name>A0A166MRT2_9AGAM</name>
<evidence type="ECO:0000313" key="4">
    <source>
        <dbReference type="Proteomes" id="UP000076532"/>
    </source>
</evidence>
<evidence type="ECO:0000259" key="2">
    <source>
        <dbReference type="Pfam" id="PF20151"/>
    </source>
</evidence>
<feature type="transmembrane region" description="Helical" evidence="1">
    <location>
        <begin position="242"/>
        <end position="262"/>
    </location>
</feature>
<organism evidence="3 4">
    <name type="scientific">Athelia psychrophila</name>
    <dbReference type="NCBI Taxonomy" id="1759441"/>
    <lineage>
        <taxon>Eukaryota</taxon>
        <taxon>Fungi</taxon>
        <taxon>Dikarya</taxon>
        <taxon>Basidiomycota</taxon>
        <taxon>Agaricomycotina</taxon>
        <taxon>Agaricomycetes</taxon>
        <taxon>Agaricomycetidae</taxon>
        <taxon>Atheliales</taxon>
        <taxon>Atheliaceae</taxon>
        <taxon>Athelia</taxon>
    </lineage>
</organism>
<keyword evidence="1" id="KW-1133">Transmembrane helix</keyword>
<feature type="transmembrane region" description="Helical" evidence="1">
    <location>
        <begin position="114"/>
        <end position="139"/>
    </location>
</feature>
<feature type="transmembrane region" description="Helical" evidence="1">
    <location>
        <begin position="151"/>
        <end position="170"/>
    </location>
</feature>
<evidence type="ECO:0000256" key="1">
    <source>
        <dbReference type="SAM" id="Phobius"/>
    </source>
</evidence>
<feature type="transmembrane region" description="Helical" evidence="1">
    <location>
        <begin position="45"/>
        <end position="68"/>
    </location>
</feature>
<reference evidence="3 4" key="1">
    <citation type="journal article" date="2016" name="Mol. Biol. Evol.">
        <title>Comparative Genomics of Early-Diverging Mushroom-Forming Fungi Provides Insights into the Origins of Lignocellulose Decay Capabilities.</title>
        <authorList>
            <person name="Nagy L.G."/>
            <person name="Riley R."/>
            <person name="Tritt A."/>
            <person name="Adam C."/>
            <person name="Daum C."/>
            <person name="Floudas D."/>
            <person name="Sun H."/>
            <person name="Yadav J.S."/>
            <person name="Pangilinan J."/>
            <person name="Larsson K.H."/>
            <person name="Matsuura K."/>
            <person name="Barry K."/>
            <person name="Labutti K."/>
            <person name="Kuo R."/>
            <person name="Ohm R.A."/>
            <person name="Bhattacharya S.S."/>
            <person name="Shirouzu T."/>
            <person name="Yoshinaga Y."/>
            <person name="Martin F.M."/>
            <person name="Grigoriev I.V."/>
            <person name="Hibbett D.S."/>
        </authorList>
    </citation>
    <scope>NUCLEOTIDE SEQUENCE [LARGE SCALE GENOMIC DNA]</scope>
    <source>
        <strain evidence="3 4">CBS 109695</strain>
    </source>
</reference>
<keyword evidence="1" id="KW-0812">Transmembrane</keyword>
<keyword evidence="1" id="KW-0472">Membrane</keyword>
<sequence length="299" mass="32650">MGFHRYLPQEARNTANACIAVLTVFVLDWICNLDDEVEVMMRTGLNIPIVVYHVSRGTTLAFCIWAVLTSAGSVGANILTISLVVWCIRWASAASTSLLFFFRVRAVYCHSRPVVALFAVLWALTLLTPIAGLIGLIHICDGSVCQHGNSLALAMDISIFLHDTLVFLCISHKIYGNAFSSTPLPKSRTANFKRFFSGQGLYAVSKALLLSGQLYYALTIGVLIIAVPALYTGLPYSDVLEVLYVTLSSALACRVFRMLLLCTRETEDAALSLRAMEAMPMAGLSITVDKNRSIGDFPP</sequence>
<dbReference type="AlphaFoldDB" id="A0A166MRT2"/>
<gene>
    <name evidence="3" type="ORF">FIBSPDRAFT_951309</name>
</gene>
<dbReference type="EMBL" id="KV417527">
    <property type="protein sequence ID" value="KZP24246.1"/>
    <property type="molecule type" value="Genomic_DNA"/>
</dbReference>
<keyword evidence="4" id="KW-1185">Reference proteome</keyword>
<accession>A0A166MRT2</accession>
<feature type="transmembrane region" description="Helical" evidence="1">
    <location>
        <begin position="74"/>
        <end position="102"/>
    </location>
</feature>
<protein>
    <recommendedName>
        <fullName evidence="2">DUF6533 domain-containing protein</fullName>
    </recommendedName>
</protein>
<dbReference type="InterPro" id="IPR045340">
    <property type="entry name" value="DUF6533"/>
</dbReference>
<dbReference type="Pfam" id="PF20151">
    <property type="entry name" value="DUF6533"/>
    <property type="match status" value="1"/>
</dbReference>
<dbReference type="OrthoDB" id="3038990at2759"/>